<dbReference type="InterPro" id="IPR009959">
    <property type="entry name" value="Cyclase_SnoaL-like"/>
</dbReference>
<organism evidence="1 2">
    <name type="scientific">Lentibacillus halodurans</name>
    <dbReference type="NCBI Taxonomy" id="237679"/>
    <lineage>
        <taxon>Bacteria</taxon>
        <taxon>Bacillati</taxon>
        <taxon>Bacillota</taxon>
        <taxon>Bacilli</taxon>
        <taxon>Bacillales</taxon>
        <taxon>Bacillaceae</taxon>
        <taxon>Lentibacillus</taxon>
    </lineage>
</organism>
<sequence length="142" mass="15863">MSVNDSKEIYHQWVKAWNEDVSLLDEIATADCTVHQARTDGKYSYEQIGPEALKGIITDGKAFFTDVKMDLEVGPITDGNYVSARWKFTGIYDGNMPGAQAESGKKISFYGMDLFLIEDGKIQEYWVSSDGVDLMGQLGIFK</sequence>
<reference evidence="1 2" key="1">
    <citation type="submission" date="2016-10" db="EMBL/GenBank/DDBJ databases">
        <authorList>
            <person name="de Groot N.N."/>
        </authorList>
    </citation>
    <scope>NUCLEOTIDE SEQUENCE [LARGE SCALE GENOMIC DNA]</scope>
    <source>
        <strain evidence="1 2">CGMCC 1.3702</strain>
    </source>
</reference>
<dbReference type="STRING" id="237679.SAMN04488072_10478"/>
<dbReference type="AlphaFoldDB" id="A0A1I0X0Z9"/>
<keyword evidence="2" id="KW-1185">Reference proteome</keyword>
<proteinExistence type="predicted"/>
<protein>
    <submittedName>
        <fullName evidence="1">SnoaL-like polyketide cyclase</fullName>
    </submittedName>
</protein>
<dbReference type="Pfam" id="PF07366">
    <property type="entry name" value="SnoaL"/>
    <property type="match status" value="1"/>
</dbReference>
<dbReference type="RefSeq" id="WP_090235196.1">
    <property type="nucleotide sequence ID" value="NZ_FOJW01000004.1"/>
</dbReference>
<accession>A0A1I0X0Z9</accession>
<evidence type="ECO:0000313" key="2">
    <source>
        <dbReference type="Proteomes" id="UP000198642"/>
    </source>
</evidence>
<dbReference type="InterPro" id="IPR032710">
    <property type="entry name" value="NTF2-like_dom_sf"/>
</dbReference>
<gene>
    <name evidence="1" type="ORF">SAMN04488072_10478</name>
</gene>
<dbReference type="EMBL" id="FOJW01000004">
    <property type="protein sequence ID" value="SFA94665.1"/>
    <property type="molecule type" value="Genomic_DNA"/>
</dbReference>
<dbReference type="GO" id="GO:0030638">
    <property type="term" value="P:polyketide metabolic process"/>
    <property type="evidence" value="ECO:0007669"/>
    <property type="project" value="InterPro"/>
</dbReference>
<dbReference type="Gene3D" id="3.10.450.50">
    <property type="match status" value="1"/>
</dbReference>
<dbReference type="SUPFAM" id="SSF54427">
    <property type="entry name" value="NTF2-like"/>
    <property type="match status" value="1"/>
</dbReference>
<name>A0A1I0X0Z9_9BACI</name>
<dbReference type="OrthoDB" id="4774596at2"/>
<evidence type="ECO:0000313" key="1">
    <source>
        <dbReference type="EMBL" id="SFA94665.1"/>
    </source>
</evidence>
<dbReference type="Proteomes" id="UP000198642">
    <property type="component" value="Unassembled WGS sequence"/>
</dbReference>